<sequence length="86" mass="8694">MSPVRMAWTRPHDPWFPPPEADALGAFALLGATGAGGGIGAGARLRGGSAAPPIGPGSAAAPAWVTEVAARPGSFPPARIWMRRPV</sequence>
<gene>
    <name evidence="1" type="ORF">SAMN05216574_115100</name>
</gene>
<keyword evidence="2" id="KW-1185">Reference proteome</keyword>
<reference evidence="2" key="1">
    <citation type="submission" date="2016-10" db="EMBL/GenBank/DDBJ databases">
        <authorList>
            <person name="Varghese N."/>
            <person name="Submissions S."/>
        </authorList>
    </citation>
    <scope>NUCLEOTIDE SEQUENCE [LARGE SCALE GENOMIC DNA]</scope>
    <source>
        <strain evidence="2">DSM 46838</strain>
    </source>
</reference>
<organism evidence="1 2">
    <name type="scientific">Blastococcus tunisiensis</name>
    <dbReference type="NCBI Taxonomy" id="1798228"/>
    <lineage>
        <taxon>Bacteria</taxon>
        <taxon>Bacillati</taxon>
        <taxon>Actinomycetota</taxon>
        <taxon>Actinomycetes</taxon>
        <taxon>Geodermatophilales</taxon>
        <taxon>Geodermatophilaceae</taxon>
        <taxon>Blastococcus</taxon>
    </lineage>
</organism>
<dbReference type="EMBL" id="FOND01000015">
    <property type="protein sequence ID" value="SFF51121.1"/>
    <property type="molecule type" value="Genomic_DNA"/>
</dbReference>
<evidence type="ECO:0000313" key="1">
    <source>
        <dbReference type="EMBL" id="SFF51121.1"/>
    </source>
</evidence>
<protein>
    <submittedName>
        <fullName evidence="1">Uncharacterized protein</fullName>
    </submittedName>
</protein>
<accession>A0A1I2JEP3</accession>
<evidence type="ECO:0000313" key="2">
    <source>
        <dbReference type="Proteomes" id="UP000198589"/>
    </source>
</evidence>
<dbReference type="AlphaFoldDB" id="A0A1I2JEP3"/>
<name>A0A1I2JEP3_9ACTN</name>
<dbReference type="Proteomes" id="UP000198589">
    <property type="component" value="Unassembled WGS sequence"/>
</dbReference>
<proteinExistence type="predicted"/>